<protein>
    <recommendedName>
        <fullName evidence="4">Tetratricopeptide repeat protein</fullName>
    </recommendedName>
</protein>
<keyword evidence="3" id="KW-1185">Reference proteome</keyword>
<name>A0AAW6U5P3_9BACT</name>
<dbReference type="InterPro" id="IPR019734">
    <property type="entry name" value="TPR_rpt"/>
</dbReference>
<dbReference type="SUPFAM" id="SSF48452">
    <property type="entry name" value="TPR-like"/>
    <property type="match status" value="1"/>
</dbReference>
<comment type="caution">
    <text evidence="2">The sequence shown here is derived from an EMBL/GenBank/DDBJ whole genome shotgun (WGS) entry which is preliminary data.</text>
</comment>
<organism evidence="2 3">
    <name type="scientific">Anaerobaca lacustris</name>
    <dbReference type="NCBI Taxonomy" id="3044600"/>
    <lineage>
        <taxon>Bacteria</taxon>
        <taxon>Pseudomonadati</taxon>
        <taxon>Planctomycetota</taxon>
        <taxon>Phycisphaerae</taxon>
        <taxon>Sedimentisphaerales</taxon>
        <taxon>Anaerobacaceae</taxon>
        <taxon>Anaerobaca</taxon>
    </lineage>
</organism>
<feature type="repeat" description="TPR" evidence="1">
    <location>
        <begin position="330"/>
        <end position="363"/>
    </location>
</feature>
<keyword evidence="1" id="KW-0802">TPR repeat</keyword>
<dbReference type="PROSITE" id="PS50005">
    <property type="entry name" value="TPR"/>
    <property type="match status" value="1"/>
</dbReference>
<proteinExistence type="predicted"/>
<evidence type="ECO:0008006" key="4">
    <source>
        <dbReference type="Google" id="ProtNLM"/>
    </source>
</evidence>
<dbReference type="EMBL" id="JASCXX010000030">
    <property type="protein sequence ID" value="MDI6451234.1"/>
    <property type="molecule type" value="Genomic_DNA"/>
</dbReference>
<dbReference type="AlphaFoldDB" id="A0AAW6U5P3"/>
<evidence type="ECO:0000313" key="3">
    <source>
        <dbReference type="Proteomes" id="UP001431776"/>
    </source>
</evidence>
<evidence type="ECO:0000313" key="2">
    <source>
        <dbReference type="EMBL" id="MDI6451234.1"/>
    </source>
</evidence>
<gene>
    <name evidence="2" type="ORF">QJ522_19385</name>
</gene>
<dbReference type="PROSITE" id="PS51257">
    <property type="entry name" value="PROKAR_LIPOPROTEIN"/>
    <property type="match status" value="1"/>
</dbReference>
<dbReference type="InterPro" id="IPR011990">
    <property type="entry name" value="TPR-like_helical_dom_sf"/>
</dbReference>
<reference evidence="2" key="1">
    <citation type="submission" date="2023-05" db="EMBL/GenBank/DDBJ databases">
        <title>Anaerotaeda fermentans gen. nov., sp. nov., a novel anaerobic planctomycete of the new family within the order Sedimentisphaerales isolated from Taman Peninsula, Russia.</title>
        <authorList>
            <person name="Khomyakova M.A."/>
            <person name="Merkel A.Y."/>
            <person name="Slobodkin A.I."/>
        </authorList>
    </citation>
    <scope>NUCLEOTIDE SEQUENCE</scope>
    <source>
        <strain evidence="2">M17dextr</strain>
    </source>
</reference>
<sequence length="406" mass="44870">MRVRLALVHLFLGVGCLVLVVGCGPEDEADAIGLNGDASLASYQEELLEIAFGAASAMPVDPHIKNRSRLQETVVAACLSLEQPQRAVRYAEQIHDWRRGAAYADLALFYAQRRLDSYVQPLLDQAAEIAAGEEDWRKERIRVKIAQVHALMGRVEMATRFEQGVEPAERGKVARIEVRIAAPDSFDEQMEALTTLIDTQQFDIVRNALAACVELFNRFYDDLDCRTQAEDKIKASWGSLPVFVRIELLMELANASLAHADSAKALALLDEAKNFVESPRWQPQSIIPLMAQLARLRFRAGDEAGARAEAERALDLFGAKRDTIVNIYRAQTLRPIAEAYYAMGDTAAALDLYKRAVEAGMENPNARPRADDLVATCCSLALHAVEPDAVLASRIREIQAGLGDPW</sequence>
<dbReference type="RefSeq" id="WP_349246641.1">
    <property type="nucleotide sequence ID" value="NZ_JASCXX010000030.1"/>
</dbReference>
<accession>A0AAW6U5P3</accession>
<dbReference type="Proteomes" id="UP001431776">
    <property type="component" value="Unassembled WGS sequence"/>
</dbReference>
<dbReference type="Gene3D" id="1.25.40.10">
    <property type="entry name" value="Tetratricopeptide repeat domain"/>
    <property type="match status" value="1"/>
</dbReference>
<evidence type="ECO:0000256" key="1">
    <source>
        <dbReference type="PROSITE-ProRule" id="PRU00339"/>
    </source>
</evidence>